<sequence>MGRENHDTTIVHSSIQLLQERFRQLERVKEMREKRELKKMLNEPKQQQLINSNNIITTTPTYESTRLFFSSNNDELINNPSRSSSSPPHVSLSLWPTSSQVKHDDLCTTNYNTHTHAQTLQASWKNGCYDSDSASDSSGLDTSLHL</sequence>
<reference evidence="1" key="1">
    <citation type="journal article" date="2013" name="Nat. Biotechnol.">
        <title>Draft genome sequence of chickpea (Cicer arietinum) provides a resource for trait improvement.</title>
        <authorList>
            <person name="Varshney R.K."/>
            <person name="Song C."/>
            <person name="Saxena R.K."/>
            <person name="Azam S."/>
            <person name="Yu S."/>
            <person name="Sharpe A.G."/>
            <person name="Cannon S."/>
            <person name="Baek J."/>
            <person name="Rosen B.D."/>
            <person name="Tar'an B."/>
            <person name="Millan T."/>
            <person name="Zhang X."/>
            <person name="Ramsay L.D."/>
            <person name="Iwata A."/>
            <person name="Wang Y."/>
            <person name="Nelson W."/>
            <person name="Farmer A.D."/>
            <person name="Gaur P.M."/>
            <person name="Soderlund C."/>
            <person name="Penmetsa R.V."/>
            <person name="Xu C."/>
            <person name="Bharti A.K."/>
            <person name="He W."/>
            <person name="Winter P."/>
            <person name="Zhao S."/>
            <person name="Hane J.K."/>
            <person name="Carrasquilla-Garcia N."/>
            <person name="Condie J.A."/>
            <person name="Upadhyaya H.D."/>
            <person name="Luo M.C."/>
            <person name="Thudi M."/>
            <person name="Gowda C.L."/>
            <person name="Singh N.P."/>
            <person name="Lichtenzveig J."/>
            <person name="Gali K.K."/>
            <person name="Rubio J."/>
            <person name="Nadarajan N."/>
            <person name="Dolezel J."/>
            <person name="Bansal K.C."/>
            <person name="Xu X."/>
            <person name="Edwards D."/>
            <person name="Zhang G."/>
            <person name="Kahl G."/>
            <person name="Gil J."/>
            <person name="Singh K.B."/>
            <person name="Datta S.K."/>
            <person name="Jackson S.A."/>
            <person name="Wang J."/>
            <person name="Cook D.R."/>
        </authorList>
    </citation>
    <scope>NUCLEOTIDE SEQUENCE [LARGE SCALE GENOMIC DNA]</scope>
    <source>
        <strain evidence="1">cv. CDC Frontier</strain>
    </source>
</reference>
<gene>
    <name evidence="2" type="primary">LOC101500259</name>
</gene>
<organism evidence="1 2">
    <name type="scientific">Cicer arietinum</name>
    <name type="common">Chickpea</name>
    <name type="synonym">Garbanzo</name>
    <dbReference type="NCBI Taxonomy" id="3827"/>
    <lineage>
        <taxon>Eukaryota</taxon>
        <taxon>Viridiplantae</taxon>
        <taxon>Streptophyta</taxon>
        <taxon>Embryophyta</taxon>
        <taxon>Tracheophyta</taxon>
        <taxon>Spermatophyta</taxon>
        <taxon>Magnoliopsida</taxon>
        <taxon>eudicotyledons</taxon>
        <taxon>Gunneridae</taxon>
        <taxon>Pentapetalae</taxon>
        <taxon>rosids</taxon>
        <taxon>fabids</taxon>
        <taxon>Fabales</taxon>
        <taxon>Fabaceae</taxon>
        <taxon>Papilionoideae</taxon>
        <taxon>50 kb inversion clade</taxon>
        <taxon>NPAAA clade</taxon>
        <taxon>Hologalegina</taxon>
        <taxon>IRL clade</taxon>
        <taxon>Cicereae</taxon>
        <taxon>Cicer</taxon>
    </lineage>
</organism>
<keyword evidence="1" id="KW-1185">Reference proteome</keyword>
<evidence type="ECO:0000313" key="2">
    <source>
        <dbReference type="RefSeq" id="XP_004486548.1"/>
    </source>
</evidence>
<dbReference type="eggNOG" id="ENOG502S9C6">
    <property type="taxonomic scope" value="Eukaryota"/>
</dbReference>
<dbReference type="AlphaFoldDB" id="A0A1S2XAY7"/>
<accession>A0A1S2XAY7</accession>
<protein>
    <submittedName>
        <fullName evidence="2">Uncharacterized protein LOC101500259</fullName>
    </submittedName>
</protein>
<reference evidence="2" key="2">
    <citation type="submission" date="2025-08" db="UniProtKB">
        <authorList>
            <consortium name="RefSeq"/>
        </authorList>
    </citation>
    <scope>IDENTIFICATION</scope>
    <source>
        <tissue evidence="2">Etiolated seedlings</tissue>
    </source>
</reference>
<dbReference type="PANTHER" id="PTHR34570">
    <property type="entry name" value="OS03G0593100 PROTEIN"/>
    <property type="match status" value="1"/>
</dbReference>
<dbReference type="OrthoDB" id="671858at2759"/>
<dbReference type="RefSeq" id="XP_004486548.1">
    <property type="nucleotide sequence ID" value="XM_004486491.1"/>
</dbReference>
<dbReference type="Proteomes" id="UP000087171">
    <property type="component" value="Chromosome Ca1"/>
</dbReference>
<evidence type="ECO:0000313" key="1">
    <source>
        <dbReference type="Proteomes" id="UP000087171"/>
    </source>
</evidence>
<name>A0A1S2XAY7_CICAR</name>
<dbReference type="PaxDb" id="3827-XP_004486548.1"/>
<dbReference type="PANTHER" id="PTHR34570:SF7">
    <property type="entry name" value="GENOME ASSEMBLY, CHROMOSOME: A08"/>
    <property type="match status" value="1"/>
</dbReference>
<proteinExistence type="predicted"/>